<accession>A0A1H6E9E8</accession>
<protein>
    <submittedName>
        <fullName evidence="1">Uncharacterized protein</fullName>
    </submittedName>
</protein>
<sequence length="41" mass="4273">MVLPGAMRALQALQRPIKGGGLKKSALTEAATRQVAGAWQP</sequence>
<name>A0A1H6E9E8_9ACTN</name>
<evidence type="ECO:0000313" key="2">
    <source>
        <dbReference type="Proteomes" id="UP000236732"/>
    </source>
</evidence>
<gene>
    <name evidence="1" type="ORF">SAMN05444920_108372</name>
</gene>
<evidence type="ECO:0000313" key="1">
    <source>
        <dbReference type="EMBL" id="SEG94380.1"/>
    </source>
</evidence>
<keyword evidence="2" id="KW-1185">Reference proteome</keyword>
<dbReference type="AlphaFoldDB" id="A0A1H6E9E8"/>
<dbReference type="EMBL" id="FNVT01000008">
    <property type="protein sequence ID" value="SEG94380.1"/>
    <property type="molecule type" value="Genomic_DNA"/>
</dbReference>
<dbReference type="RefSeq" id="WP_268808681.1">
    <property type="nucleotide sequence ID" value="NZ_FNVT01000008.1"/>
</dbReference>
<dbReference type="Proteomes" id="UP000236732">
    <property type="component" value="Unassembled WGS sequence"/>
</dbReference>
<proteinExistence type="predicted"/>
<organism evidence="1 2">
    <name type="scientific">Nonomuraea solani</name>
    <dbReference type="NCBI Taxonomy" id="1144553"/>
    <lineage>
        <taxon>Bacteria</taxon>
        <taxon>Bacillati</taxon>
        <taxon>Actinomycetota</taxon>
        <taxon>Actinomycetes</taxon>
        <taxon>Streptosporangiales</taxon>
        <taxon>Streptosporangiaceae</taxon>
        <taxon>Nonomuraea</taxon>
    </lineage>
</organism>
<reference evidence="1 2" key="1">
    <citation type="submission" date="2016-10" db="EMBL/GenBank/DDBJ databases">
        <authorList>
            <person name="de Groot N.N."/>
        </authorList>
    </citation>
    <scope>NUCLEOTIDE SEQUENCE [LARGE SCALE GENOMIC DNA]</scope>
    <source>
        <strain evidence="1 2">CGMCC 4.7037</strain>
    </source>
</reference>